<proteinExistence type="predicted"/>
<dbReference type="STRING" id="31246.A0A183NI75"/>
<dbReference type="Proteomes" id="UP000269396">
    <property type="component" value="Unassembled WGS sequence"/>
</dbReference>
<dbReference type="AlphaFoldDB" id="A0A183NI75"/>
<gene>
    <name evidence="1" type="ORF">SMTD_LOCUS1811</name>
</gene>
<organism evidence="1 2">
    <name type="scientific">Schistosoma mattheei</name>
    <dbReference type="NCBI Taxonomy" id="31246"/>
    <lineage>
        <taxon>Eukaryota</taxon>
        <taxon>Metazoa</taxon>
        <taxon>Spiralia</taxon>
        <taxon>Lophotrochozoa</taxon>
        <taxon>Platyhelminthes</taxon>
        <taxon>Trematoda</taxon>
        <taxon>Digenea</taxon>
        <taxon>Strigeidida</taxon>
        <taxon>Schistosomatoidea</taxon>
        <taxon>Schistosomatidae</taxon>
        <taxon>Schistosoma</taxon>
    </lineage>
</organism>
<keyword evidence="2" id="KW-1185">Reference proteome</keyword>
<evidence type="ECO:0000313" key="1">
    <source>
        <dbReference type="EMBL" id="VDO81651.1"/>
    </source>
</evidence>
<evidence type="ECO:0000313" key="2">
    <source>
        <dbReference type="Proteomes" id="UP000269396"/>
    </source>
</evidence>
<protein>
    <submittedName>
        <fullName evidence="1">Uncharacterized protein</fullName>
    </submittedName>
</protein>
<sequence>MNDYEEIVPIGKLASIVQLNADNELQLTNLYENPNSRGRCMITLDQKVTLSSPYFKYHVIGDSVSPHIPISPSYSDKRVRVEISGLNEQNQISVTRVGDDATLRCQAIVVDTSSPLYPTHGIRYGWEWRYTDEDPVSTSNIAVSLETNGDRLGLRGIRPPPGTKGRNVKGRCIVHVPAQQIDPSLSVSDELVYGSDFFSIDVARKPTTIDPQLIPIPGRESGE</sequence>
<reference evidence="1 2" key="1">
    <citation type="submission" date="2018-11" db="EMBL/GenBank/DDBJ databases">
        <authorList>
            <consortium name="Pathogen Informatics"/>
        </authorList>
    </citation>
    <scope>NUCLEOTIDE SEQUENCE [LARGE SCALE GENOMIC DNA]</scope>
    <source>
        <strain>Denwood</strain>
        <strain evidence="2">Zambia</strain>
    </source>
</reference>
<accession>A0A183NI75</accession>
<name>A0A183NI75_9TREM</name>
<dbReference type="EMBL" id="UZAL01002170">
    <property type="protein sequence ID" value="VDO81651.1"/>
    <property type="molecule type" value="Genomic_DNA"/>
</dbReference>